<proteinExistence type="predicted"/>
<accession>A0A9P1GZ82</accession>
<dbReference type="Pfam" id="PF06863">
    <property type="entry name" value="DUF1254"/>
    <property type="match status" value="1"/>
</dbReference>
<name>A0A9P1GZ82_9PEZI</name>
<keyword evidence="1" id="KW-0732">Signal</keyword>
<dbReference type="OrthoDB" id="2018906at2759"/>
<dbReference type="Gene3D" id="2.60.40.1610">
    <property type="entry name" value="Domain of unknown function DUF1254"/>
    <property type="match status" value="1"/>
</dbReference>
<dbReference type="SUPFAM" id="SSF160935">
    <property type="entry name" value="VPA0735-like"/>
    <property type="match status" value="1"/>
</dbReference>
<evidence type="ECO:0000256" key="1">
    <source>
        <dbReference type="SAM" id="SignalP"/>
    </source>
</evidence>
<dbReference type="AlphaFoldDB" id="A0A9P1GZ82"/>
<dbReference type="EMBL" id="CALLCH030000008">
    <property type="protein sequence ID" value="CAI4213608.1"/>
    <property type="molecule type" value="Genomic_DNA"/>
</dbReference>
<feature type="domain" description="DUF1254" evidence="2">
    <location>
        <begin position="62"/>
        <end position="195"/>
    </location>
</feature>
<dbReference type="InterPro" id="IPR010679">
    <property type="entry name" value="DUF1254"/>
</dbReference>
<feature type="chain" id="PRO_5040199213" description="DUF1254 domain-containing protein" evidence="1">
    <location>
        <begin position="27"/>
        <end position="307"/>
    </location>
</feature>
<dbReference type="PANTHER" id="PTHR36509">
    <property type="entry name" value="BLL3101 PROTEIN"/>
    <property type="match status" value="1"/>
</dbReference>
<dbReference type="PANTHER" id="PTHR36509:SF2">
    <property type="entry name" value="BLL3101 PROTEIN"/>
    <property type="match status" value="1"/>
</dbReference>
<protein>
    <recommendedName>
        <fullName evidence="2">DUF1254 domain-containing protein</fullName>
    </recommendedName>
</protein>
<dbReference type="Proteomes" id="UP000838763">
    <property type="component" value="Unassembled WGS sequence"/>
</dbReference>
<evidence type="ECO:0000313" key="4">
    <source>
        <dbReference type="Proteomes" id="UP000838763"/>
    </source>
</evidence>
<organism evidence="3 4">
    <name type="scientific">Parascedosporium putredinis</name>
    <dbReference type="NCBI Taxonomy" id="1442378"/>
    <lineage>
        <taxon>Eukaryota</taxon>
        <taxon>Fungi</taxon>
        <taxon>Dikarya</taxon>
        <taxon>Ascomycota</taxon>
        <taxon>Pezizomycotina</taxon>
        <taxon>Sordariomycetes</taxon>
        <taxon>Hypocreomycetidae</taxon>
        <taxon>Microascales</taxon>
        <taxon>Microascaceae</taxon>
        <taxon>Parascedosporium</taxon>
    </lineage>
</organism>
<sequence length="307" mass="33427">MKVSQVIKSALTAAALLQSSVMAAECATVDCSQRALTFAFTYGYPIYPYGLAVRGTDNATTNTLFHQRDLATAANTWLVRPNADTVYSRVFLDVSNNDLEITIPEFGDRYWIWPFYDFYGNNVANIGAINGNPAGKYLVTFNKDNWGVQTENVAAPYKAYINLPTAYALTLARILVEANSDDIDAVRKLQDGFGIEEIKRRPGRCKSSVVAPKLDLSIFSNPEYMPGEVNSIEQSVLKLTAKFAKYNPPIVPGDRAWIAQLLEQAGIQDGVFTQAAGTDLTEASRAANTSASALLSQPGFLINVGGN</sequence>
<evidence type="ECO:0000313" key="3">
    <source>
        <dbReference type="EMBL" id="CAI4213608.1"/>
    </source>
</evidence>
<gene>
    <name evidence="3" type="ORF">PPNO1_LOCUS3354</name>
</gene>
<feature type="signal peptide" evidence="1">
    <location>
        <begin position="1"/>
        <end position="26"/>
    </location>
</feature>
<comment type="caution">
    <text evidence="3">The sequence shown here is derived from an EMBL/GenBank/DDBJ whole genome shotgun (WGS) entry which is preliminary data.</text>
</comment>
<reference evidence="3" key="1">
    <citation type="submission" date="2022-11" db="EMBL/GenBank/DDBJ databases">
        <authorList>
            <person name="Scott C."/>
            <person name="Bruce N."/>
        </authorList>
    </citation>
    <scope>NUCLEOTIDE SEQUENCE</scope>
</reference>
<evidence type="ECO:0000259" key="2">
    <source>
        <dbReference type="Pfam" id="PF06863"/>
    </source>
</evidence>
<dbReference type="InterPro" id="IPR037050">
    <property type="entry name" value="DUF1254_sf"/>
</dbReference>
<keyword evidence="4" id="KW-1185">Reference proteome</keyword>